<gene>
    <name evidence="1" type="ORF">MILVUS5_LOCUS3843</name>
</gene>
<keyword evidence="2" id="KW-1185">Reference proteome</keyword>
<evidence type="ECO:0000313" key="2">
    <source>
        <dbReference type="Proteomes" id="UP001177021"/>
    </source>
</evidence>
<dbReference type="Proteomes" id="UP001177021">
    <property type="component" value="Unassembled WGS sequence"/>
</dbReference>
<organism evidence="1 2">
    <name type="scientific">Trifolium pratense</name>
    <name type="common">Red clover</name>
    <dbReference type="NCBI Taxonomy" id="57577"/>
    <lineage>
        <taxon>Eukaryota</taxon>
        <taxon>Viridiplantae</taxon>
        <taxon>Streptophyta</taxon>
        <taxon>Embryophyta</taxon>
        <taxon>Tracheophyta</taxon>
        <taxon>Spermatophyta</taxon>
        <taxon>Magnoliopsida</taxon>
        <taxon>eudicotyledons</taxon>
        <taxon>Gunneridae</taxon>
        <taxon>Pentapetalae</taxon>
        <taxon>rosids</taxon>
        <taxon>fabids</taxon>
        <taxon>Fabales</taxon>
        <taxon>Fabaceae</taxon>
        <taxon>Papilionoideae</taxon>
        <taxon>50 kb inversion clade</taxon>
        <taxon>NPAAA clade</taxon>
        <taxon>Hologalegina</taxon>
        <taxon>IRL clade</taxon>
        <taxon>Trifolieae</taxon>
        <taxon>Trifolium</taxon>
    </lineage>
</organism>
<proteinExistence type="predicted"/>
<sequence>MLMNMNKEVESSNSKLLEELWVVISKKLNTTIGVVRFRSICRLWRSLLAPPPTSHNLCIQHSKYLLLQTKIYCIQPSPHDHNPTTSSPSNKGSIIKVFKNSKSSKLHLFDLFTNKRIQIEETNEKVLNLMNFRVVELFELYTQSHSENDIKLRCVSSCDVCKVCKVILFSIEDRRMVFALHNDKEIKVSNIGESEDITLKDDCGENNYFDDIIHYKGQLYVVDKMGTIFWVNAFTLKLVQFSPKNMFYYVENRHIRPNWDKRVNSNLNKKQLVEYDGSLYVVDLYINDERYYKRGYFLKAAFVEVYKLDQEWGKWLQIKDLGDVSFVLGRDSNFALLAQDYYGCEGNCIYFYHESKVSCFNLKTSQPKLADNFWPSPTLFHPMSG</sequence>
<comment type="caution">
    <text evidence="1">The sequence shown here is derived from an EMBL/GenBank/DDBJ whole genome shotgun (WGS) entry which is preliminary data.</text>
</comment>
<dbReference type="EMBL" id="CASHSV030000001">
    <property type="protein sequence ID" value="CAJ2632559.1"/>
    <property type="molecule type" value="Genomic_DNA"/>
</dbReference>
<evidence type="ECO:0000313" key="1">
    <source>
        <dbReference type="EMBL" id="CAJ2632559.1"/>
    </source>
</evidence>
<accession>A0ACB0IKQ6</accession>
<reference evidence="1" key="1">
    <citation type="submission" date="2023-10" db="EMBL/GenBank/DDBJ databases">
        <authorList>
            <person name="Rodriguez Cubillos JULIANA M."/>
            <person name="De Vega J."/>
        </authorList>
    </citation>
    <scope>NUCLEOTIDE SEQUENCE</scope>
</reference>
<name>A0ACB0IKQ6_TRIPR</name>
<protein>
    <submittedName>
        <fullName evidence="1">Uncharacterized protein</fullName>
    </submittedName>
</protein>